<accession>A0A8S1L037</accession>
<proteinExistence type="predicted"/>
<organism evidence="2 3">
    <name type="scientific">Paramecium sonneborni</name>
    <dbReference type="NCBI Taxonomy" id="65129"/>
    <lineage>
        <taxon>Eukaryota</taxon>
        <taxon>Sar</taxon>
        <taxon>Alveolata</taxon>
        <taxon>Ciliophora</taxon>
        <taxon>Intramacronucleata</taxon>
        <taxon>Oligohymenophorea</taxon>
        <taxon>Peniculida</taxon>
        <taxon>Parameciidae</taxon>
        <taxon>Paramecium</taxon>
    </lineage>
</organism>
<keyword evidence="3" id="KW-1185">Reference proteome</keyword>
<evidence type="ECO:0000313" key="2">
    <source>
        <dbReference type="EMBL" id="CAD8059485.1"/>
    </source>
</evidence>
<reference evidence="2" key="1">
    <citation type="submission" date="2021-01" db="EMBL/GenBank/DDBJ databases">
        <authorList>
            <consortium name="Genoscope - CEA"/>
            <person name="William W."/>
        </authorList>
    </citation>
    <scope>NUCLEOTIDE SEQUENCE</scope>
</reference>
<comment type="caution">
    <text evidence="2">The sequence shown here is derived from an EMBL/GenBank/DDBJ whole genome shotgun (WGS) entry which is preliminary data.</text>
</comment>
<dbReference type="Proteomes" id="UP000692954">
    <property type="component" value="Unassembled WGS sequence"/>
</dbReference>
<evidence type="ECO:0000256" key="1">
    <source>
        <dbReference type="SAM" id="MobiDB-lite"/>
    </source>
</evidence>
<feature type="region of interest" description="Disordered" evidence="1">
    <location>
        <begin position="146"/>
        <end position="173"/>
    </location>
</feature>
<gene>
    <name evidence="2" type="ORF">PSON_ATCC_30995.1.T0130297</name>
</gene>
<protein>
    <submittedName>
        <fullName evidence="2">Uncharacterized protein</fullName>
    </submittedName>
</protein>
<sequence length="312" mass="36040">MQHKQIKATTSQNIRQKLGMKDSLTNINQIYSQPHSSKGAETRKKENVQDCNIMKKKLFNMLGQNYNSSKAFSISPTNSLKQNYFVSTSTQQRQKQIIKKQNNTLDCHTSVAQNHQGNSAKNVQSQQSLNQLEKYTSFLENQNFENHNTSVNPTKKVGIAKPNSTQSRNHKTDRSSLIALFEKLHEKDSSNKHRKQTSQNSNYIVNIQKQQIPQSFQTELKFRQKIKGSLSNNSSGQLCSHLNPNSSSTQIQQNQQNNIEDNLQQIAERMSYILNSYHQKLKQVDFEKEVLIQEIQYWKSKYQKLQQKSSIS</sequence>
<dbReference type="EMBL" id="CAJJDN010000013">
    <property type="protein sequence ID" value="CAD8059485.1"/>
    <property type="molecule type" value="Genomic_DNA"/>
</dbReference>
<dbReference type="AlphaFoldDB" id="A0A8S1L037"/>
<evidence type="ECO:0000313" key="3">
    <source>
        <dbReference type="Proteomes" id="UP000692954"/>
    </source>
</evidence>
<dbReference type="OrthoDB" id="300555at2759"/>
<name>A0A8S1L037_9CILI</name>